<gene>
    <name evidence="3" type="ORF">Aargi30884_00370</name>
</gene>
<dbReference type="SUPFAM" id="SSF52540">
    <property type="entry name" value="P-loop containing nucleoside triphosphate hydrolases"/>
    <property type="match status" value="1"/>
</dbReference>
<dbReference type="EMBL" id="AP019695">
    <property type="protein sequence ID" value="BBK21134.1"/>
    <property type="molecule type" value="Genomic_DNA"/>
</dbReference>
<evidence type="ECO:0000259" key="2">
    <source>
        <dbReference type="Pfam" id="PF20469"/>
    </source>
</evidence>
<dbReference type="CDD" id="cd01026">
    <property type="entry name" value="TOPRIM_OLD"/>
    <property type="match status" value="1"/>
</dbReference>
<evidence type="ECO:0000313" key="3">
    <source>
        <dbReference type="EMBL" id="BBK21134.1"/>
    </source>
</evidence>
<dbReference type="Proteomes" id="UP000464754">
    <property type="component" value="Chromosome"/>
</dbReference>
<feature type="domain" description="Endonuclease GajA/Old nuclease/RecF-like AAA" evidence="1">
    <location>
        <begin position="1"/>
        <end position="394"/>
    </location>
</feature>
<dbReference type="Pfam" id="PF20469">
    <property type="entry name" value="OLD-like_TOPRIM"/>
    <property type="match status" value="1"/>
</dbReference>
<proteinExistence type="predicted"/>
<dbReference type="KEGG" id="aarg:Aargi30884_00370"/>
<dbReference type="InterPro" id="IPR027417">
    <property type="entry name" value="P-loop_NTPase"/>
</dbReference>
<keyword evidence="3" id="KW-0378">Hydrolase</keyword>
<dbReference type="PANTHER" id="PTHR43581:SF2">
    <property type="entry name" value="EXCINUCLEASE ATPASE SUBUNIT"/>
    <property type="match status" value="1"/>
</dbReference>
<protein>
    <submittedName>
        <fullName evidence="3">ATP-dependent endonuclease</fullName>
    </submittedName>
</protein>
<dbReference type="Pfam" id="PF13175">
    <property type="entry name" value="AAA_15"/>
    <property type="match status" value="1"/>
</dbReference>
<dbReference type="PANTHER" id="PTHR43581">
    <property type="entry name" value="ATP/GTP PHOSPHATASE"/>
    <property type="match status" value="1"/>
</dbReference>
<name>A0A6N4TFC8_9FIRM</name>
<organism evidence="3 4">
    <name type="scientific">Amedibacterium intestinale</name>
    <dbReference type="NCBI Taxonomy" id="2583452"/>
    <lineage>
        <taxon>Bacteria</taxon>
        <taxon>Bacillati</taxon>
        <taxon>Bacillota</taxon>
        <taxon>Erysipelotrichia</taxon>
        <taxon>Erysipelotrichales</taxon>
        <taxon>Erysipelotrichaceae</taxon>
        <taxon>Amedibacterium</taxon>
    </lineage>
</organism>
<keyword evidence="3" id="KW-0255">Endonuclease</keyword>
<feature type="domain" description="OLD protein-like TOPRIM" evidence="2">
    <location>
        <begin position="443"/>
        <end position="516"/>
    </location>
</feature>
<keyword evidence="4" id="KW-1185">Reference proteome</keyword>
<accession>A0A6N4TFC8</accession>
<dbReference type="InterPro" id="IPR051396">
    <property type="entry name" value="Bact_Antivir_Def_Nuclease"/>
</dbReference>
<evidence type="ECO:0000259" key="1">
    <source>
        <dbReference type="Pfam" id="PF13175"/>
    </source>
</evidence>
<dbReference type="InterPro" id="IPR041685">
    <property type="entry name" value="AAA_GajA/Old/RecF-like"/>
</dbReference>
<dbReference type="GO" id="GO:0004519">
    <property type="term" value="F:endonuclease activity"/>
    <property type="evidence" value="ECO:0007669"/>
    <property type="project" value="UniProtKB-KW"/>
</dbReference>
<sequence>MYISKIKIKNYRLLIDAELEVDAKTTLIVGRNNTAKTSCLACIENVLNGRPFSFDDYPLVKRKTLYEIIASFMSKEISFESLCEQLEPISIEFLVDYSLEDSEDNLGALSPFIIDVDIDTTTALIRVEFRLKPDEKVLWKTLEESYYQNGVFAPSDEARDVISTNFSKLFELVIYAVNPKNPKETQIKKHKELEELFPFHIIPAERLLGEDGTQNSSLSSLISEFFEMNEEELDPNVAEKVKELRAIVENANKNVQKQSDSILSSLVNDSVGFGYPNGEELQLGVTTQLSIDDQIKNQTQLSYTAGTSNECLPSTYNGLGYKNLIKMEFLLAAFAKKIEKCGNACIPLLFIEEPESHMHPQMQHAFAEYLEAFLGKITSVGIQTLLTSHSAHVANTMAFSKIRYAQKTKEGVIYRNLNSFEQENPDNSDFIRKYLTLTKCDLFFADKAILVEGASERLLIPDMIDKCDKSGDFSSQKYKLPAQYYTLIEIGGAYAYKFIPFIEFLGIPCLILTDIDSVSGQKGKNGQVYYKSVPVSCGETTSNETLKWWVRKNKGLSYNDKAQINLADIISMSSGDKTRGKCHIEFQTKENELCGHSLEEAIRNVNRSHYGLSDSPTEDDLEFSGKCKTDFALKLIYECTDYNIPAYIKSGLIWLNDQKVLE</sequence>
<evidence type="ECO:0000313" key="4">
    <source>
        <dbReference type="Proteomes" id="UP000464754"/>
    </source>
</evidence>
<dbReference type="InterPro" id="IPR034139">
    <property type="entry name" value="TOPRIM_OLD"/>
</dbReference>
<reference evidence="4" key="1">
    <citation type="submission" date="2019-05" db="EMBL/GenBank/DDBJ databases">
        <title>Complete genome sequencing of Absiella argi strain JCM 30884.</title>
        <authorList>
            <person name="Sakamoto M."/>
            <person name="Murakami T."/>
            <person name="Mori H."/>
        </authorList>
    </citation>
    <scope>NUCLEOTIDE SEQUENCE [LARGE SCALE GENOMIC DNA]</scope>
    <source>
        <strain evidence="4">JCM 30884</strain>
    </source>
</reference>
<keyword evidence="3" id="KW-0540">Nuclease</keyword>
<dbReference type="AlphaFoldDB" id="A0A6N4TFC8"/>
<dbReference type="Gene3D" id="3.40.50.300">
    <property type="entry name" value="P-loop containing nucleotide triphosphate hydrolases"/>
    <property type="match status" value="1"/>
</dbReference>
<dbReference type="RefSeq" id="WP_163051188.1">
    <property type="nucleotide sequence ID" value="NZ_AP019695.1"/>
</dbReference>